<organism evidence="6 7">
    <name type="scientific">Mesopusillimonas faecipullorum</name>
    <dbReference type="NCBI Taxonomy" id="2755040"/>
    <lineage>
        <taxon>Bacteria</taxon>
        <taxon>Pseudomonadati</taxon>
        <taxon>Pseudomonadota</taxon>
        <taxon>Betaproteobacteria</taxon>
        <taxon>Burkholderiales</taxon>
        <taxon>Alcaligenaceae</taxon>
        <taxon>Mesopusillimonas</taxon>
    </lineage>
</organism>
<comment type="subcellular location">
    <subcellularLocation>
        <location evidence="1">Periplasm</location>
    </subcellularLocation>
</comment>
<accession>A0ABS8CE81</accession>
<dbReference type="SUPFAM" id="SSF53850">
    <property type="entry name" value="Periplasmic binding protein-like II"/>
    <property type="match status" value="1"/>
</dbReference>
<gene>
    <name evidence="6" type="ORF">H0484_11275</name>
</gene>
<dbReference type="Proteomes" id="UP000776983">
    <property type="component" value="Unassembled WGS sequence"/>
</dbReference>
<evidence type="ECO:0000256" key="1">
    <source>
        <dbReference type="ARBA" id="ARBA00004418"/>
    </source>
</evidence>
<dbReference type="Gene3D" id="3.40.190.10">
    <property type="entry name" value="Periplasmic binding protein-like II"/>
    <property type="match status" value="2"/>
</dbReference>
<keyword evidence="3 4" id="KW-0732">Signal</keyword>
<comment type="caution">
    <text evidence="6">The sequence shown here is derived from an EMBL/GenBank/DDBJ whole genome shotgun (WGS) entry which is preliminary data.</text>
</comment>
<keyword evidence="7" id="KW-1185">Reference proteome</keyword>
<dbReference type="Pfam" id="PF09084">
    <property type="entry name" value="NMT1"/>
    <property type="match status" value="1"/>
</dbReference>
<evidence type="ECO:0000313" key="6">
    <source>
        <dbReference type="EMBL" id="MCB5364328.1"/>
    </source>
</evidence>
<dbReference type="PANTHER" id="PTHR30024">
    <property type="entry name" value="ALIPHATIC SULFONATES-BINDING PROTEIN-RELATED"/>
    <property type="match status" value="1"/>
</dbReference>
<dbReference type="EMBL" id="JACDXW010000005">
    <property type="protein sequence ID" value="MCB5364328.1"/>
    <property type="molecule type" value="Genomic_DNA"/>
</dbReference>
<dbReference type="InterPro" id="IPR015168">
    <property type="entry name" value="SsuA/THI5"/>
</dbReference>
<proteinExistence type="inferred from homology"/>
<feature type="signal peptide" evidence="4">
    <location>
        <begin position="1"/>
        <end position="29"/>
    </location>
</feature>
<reference evidence="6 7" key="1">
    <citation type="submission" date="2020-07" db="EMBL/GenBank/DDBJ databases">
        <title>Pusillimonas sp. nov., isolated from poultry manure in Taiwan.</title>
        <authorList>
            <person name="Lin S.-Y."/>
            <person name="Tang Y.-S."/>
            <person name="Young C.-C."/>
        </authorList>
    </citation>
    <scope>NUCLEOTIDE SEQUENCE [LARGE SCALE GENOMIC DNA]</scope>
    <source>
        <strain evidence="6 7">CC-YST705</strain>
    </source>
</reference>
<dbReference type="RefSeq" id="WP_226954743.1">
    <property type="nucleotide sequence ID" value="NZ_JACDXW010000005.1"/>
</dbReference>
<protein>
    <submittedName>
        <fullName evidence="6">ABC transporter substrate-binding protein</fullName>
    </submittedName>
</protein>
<feature type="chain" id="PRO_5046151477" evidence="4">
    <location>
        <begin position="30"/>
        <end position="324"/>
    </location>
</feature>
<evidence type="ECO:0000256" key="2">
    <source>
        <dbReference type="ARBA" id="ARBA00010742"/>
    </source>
</evidence>
<evidence type="ECO:0000313" key="7">
    <source>
        <dbReference type="Proteomes" id="UP000776983"/>
    </source>
</evidence>
<comment type="similarity">
    <text evidence="2">Belongs to the bacterial solute-binding protein SsuA/TauA family.</text>
</comment>
<evidence type="ECO:0000259" key="5">
    <source>
        <dbReference type="Pfam" id="PF09084"/>
    </source>
</evidence>
<dbReference type="PANTHER" id="PTHR30024:SF47">
    <property type="entry name" value="TAURINE-BINDING PERIPLASMIC PROTEIN"/>
    <property type="match status" value="1"/>
</dbReference>
<feature type="domain" description="SsuA/THI5-like" evidence="5">
    <location>
        <begin position="44"/>
        <end position="258"/>
    </location>
</feature>
<evidence type="ECO:0000256" key="4">
    <source>
        <dbReference type="SAM" id="SignalP"/>
    </source>
</evidence>
<sequence length="324" mass="34665">MSQSFSSRWLRRIIVSAVAGCVLSGPALAQEKAKLRVSVIPIVDVAPLYAAQKQGYFAEEGLEVDTAPVSGGAAGIPGLVGGAYDFAFSNIVSLAQAVAQDLDVKIVAPGSDVRTEAPDIAGIFALADAGIKTGADLNGKTLAVNNRNNNIWLYAREWIEQTGGDVNKVTMREIPFPQMADAVRRKQVDAAMTVEPFFSTNVKDGTLVAVDFPYIKVQPGLNVAQYVATDDFIAKNPETVARFKRALKKGAEWVNANADQPAFAELIASYTKMQPELVQNLVLAPAPVSVSAESVQKTLDLMKKHGLLEAPMKASDLLYGDLND</sequence>
<evidence type="ECO:0000256" key="3">
    <source>
        <dbReference type="ARBA" id="ARBA00022729"/>
    </source>
</evidence>
<name>A0ABS8CE81_9BURK</name>